<dbReference type="PANTHER" id="PTHR30273:SF2">
    <property type="entry name" value="PROTEIN FECR"/>
    <property type="match status" value="1"/>
</dbReference>
<feature type="transmembrane region" description="Helical" evidence="1">
    <location>
        <begin position="94"/>
        <end position="114"/>
    </location>
</feature>
<dbReference type="Proteomes" id="UP000319175">
    <property type="component" value="Unassembled WGS sequence"/>
</dbReference>
<accession>A0A501QCD4</accession>
<dbReference type="InterPro" id="IPR032508">
    <property type="entry name" value="FecR_C"/>
</dbReference>
<keyword evidence="1" id="KW-1133">Transmembrane helix</keyword>
<evidence type="ECO:0000313" key="4">
    <source>
        <dbReference type="EMBL" id="TPD70004.1"/>
    </source>
</evidence>
<comment type="caution">
    <text evidence="4">The sequence shown here is derived from an EMBL/GenBank/DDBJ whole genome shotgun (WGS) entry which is preliminary data.</text>
</comment>
<protein>
    <submittedName>
        <fullName evidence="4">DUF4974 domain-containing protein</fullName>
    </submittedName>
</protein>
<keyword evidence="1" id="KW-0812">Transmembrane</keyword>
<evidence type="ECO:0000313" key="5">
    <source>
        <dbReference type="Proteomes" id="UP000319175"/>
    </source>
</evidence>
<dbReference type="RefSeq" id="WP_140000610.1">
    <property type="nucleotide sequence ID" value="NZ_VFJE01000053.1"/>
</dbReference>
<dbReference type="InterPro" id="IPR012373">
    <property type="entry name" value="Ferrdict_sens_TM"/>
</dbReference>
<proteinExistence type="predicted"/>
<name>A0A501QCD4_9FLAO</name>
<evidence type="ECO:0000259" key="3">
    <source>
        <dbReference type="Pfam" id="PF16344"/>
    </source>
</evidence>
<dbReference type="AlphaFoldDB" id="A0A501QCD4"/>
<sequence>MNKKLNKEEQEKKKLIWFLWLHDYFHRYYNGQASEKEIQSIKNWNPEKSENTPFEASESQIKNGVEKVWESLSSQYGFGDPARRPIKVFRLQKLMPYAAAVVVMLMTSVTAYQYNTYGTFQSLGCLFSKEMVYQTGKGEVKKFTLPDGSFITLNGNTTLAFVKNEFNDIKREIWLENGEAFFEVTKNPQKRFIVHSQDADVAVKGTSFSVTAYKELHKSSVAVRTGRVEVLRENQKICVLVPSQKVVIDKKKNAVSLSEIETSTIATWRQGNLTLNHSDADELILRMEQHFDIEIIAQPDLLKDMSFSASFEKETSLSNALDIISDIYGIRYTIKNNTVTLYK</sequence>
<dbReference type="PANTHER" id="PTHR30273">
    <property type="entry name" value="PERIPLASMIC SIGNAL SENSOR AND SIGMA FACTOR ACTIVATOR FECR-RELATED"/>
    <property type="match status" value="1"/>
</dbReference>
<dbReference type="OrthoDB" id="649666at2"/>
<evidence type="ECO:0000256" key="1">
    <source>
        <dbReference type="SAM" id="Phobius"/>
    </source>
</evidence>
<organism evidence="4 5">
    <name type="scientific">Flavobacterium microcysteis</name>
    <dbReference type="NCBI Taxonomy" id="2596891"/>
    <lineage>
        <taxon>Bacteria</taxon>
        <taxon>Pseudomonadati</taxon>
        <taxon>Bacteroidota</taxon>
        <taxon>Flavobacteriia</taxon>
        <taxon>Flavobacteriales</taxon>
        <taxon>Flavobacteriaceae</taxon>
        <taxon>Flavobacterium</taxon>
    </lineage>
</organism>
<keyword evidence="1" id="KW-0472">Membrane</keyword>
<dbReference type="Gene3D" id="3.55.50.30">
    <property type="match status" value="1"/>
</dbReference>
<dbReference type="EMBL" id="VFJE01000053">
    <property type="protein sequence ID" value="TPD70004.1"/>
    <property type="molecule type" value="Genomic_DNA"/>
</dbReference>
<feature type="domain" description="Protein FecR C-terminal" evidence="3">
    <location>
        <begin position="273"/>
        <end position="341"/>
    </location>
</feature>
<dbReference type="Pfam" id="PF16344">
    <property type="entry name" value="FecR_C"/>
    <property type="match status" value="1"/>
</dbReference>
<feature type="domain" description="FecR protein" evidence="2">
    <location>
        <begin position="132"/>
        <end position="229"/>
    </location>
</feature>
<gene>
    <name evidence="4" type="ORF">FJA49_08875</name>
</gene>
<reference evidence="4 5" key="1">
    <citation type="submission" date="2019-06" db="EMBL/GenBank/DDBJ databases">
        <title>Flavobacterium sp. MaA-Y11 from geoumgang.</title>
        <authorList>
            <person name="Jeong S."/>
        </authorList>
    </citation>
    <scope>NUCLEOTIDE SEQUENCE [LARGE SCALE GENOMIC DNA]</scope>
    <source>
        <strain evidence="4 5">MaA-Y11</strain>
    </source>
</reference>
<evidence type="ECO:0000259" key="2">
    <source>
        <dbReference type="Pfam" id="PF04773"/>
    </source>
</evidence>
<dbReference type="InterPro" id="IPR006860">
    <property type="entry name" value="FecR"/>
</dbReference>
<dbReference type="GO" id="GO:0016989">
    <property type="term" value="F:sigma factor antagonist activity"/>
    <property type="evidence" value="ECO:0007669"/>
    <property type="project" value="TreeGrafter"/>
</dbReference>
<dbReference type="PIRSF" id="PIRSF018266">
    <property type="entry name" value="FecR"/>
    <property type="match status" value="1"/>
</dbReference>
<dbReference type="Pfam" id="PF04773">
    <property type="entry name" value="FecR"/>
    <property type="match status" value="1"/>
</dbReference>
<keyword evidence="5" id="KW-1185">Reference proteome</keyword>
<dbReference type="Gene3D" id="2.60.120.1440">
    <property type="match status" value="1"/>
</dbReference>